<proteinExistence type="predicted"/>
<comment type="caution">
    <text evidence="1">The sequence shown here is derived from an EMBL/GenBank/DDBJ whole genome shotgun (WGS) entry which is preliminary data.</text>
</comment>
<accession>A0ACB8B964</accession>
<name>A0ACB8B964_9AGAM</name>
<sequence>MPRRPRPAHRPPPKSAVNRAPVLSSPPSSIKSGNHVKQPRPKAVDFFQSDSDTGRSEDDSEEASEEDASQSGDDSDSARSRGEASDEVGEEEDLDAPRVAQWIDDEDLNAEVEGSDLEEDELESDEDEDEDVVPSAGPSRATLQSLEDDLSTMPLGMLRNAQRALAQAQALSDSGSETDAPSEEDAHTGNDIRPHSTSSKGKEKERAETAPKHRRELAKRSSKHAPMEATSKKPVTRRRTVVEVKTAQPRDPRFLPIAGEFAPHKFRQQYGFLSDLHTNELKALRENLKRARKLLANSPKDQRVEREQEVARLELAMKRGESSVNRDKREKIEAEALGKVAKEEREKRKQGKAGWWMKGSDKKELLTKARYEAIANAGGKRAVKKAIEKKEKKISQKEKKSRPFARGQSTETRGGVQKRPARFGSGGDGDRNPKRRKLA</sequence>
<keyword evidence="2" id="KW-1185">Reference proteome</keyword>
<reference evidence="1" key="1">
    <citation type="journal article" date="2021" name="New Phytol.">
        <title>Evolutionary innovations through gain and loss of genes in the ectomycorrhizal Boletales.</title>
        <authorList>
            <person name="Wu G."/>
            <person name="Miyauchi S."/>
            <person name="Morin E."/>
            <person name="Kuo A."/>
            <person name="Drula E."/>
            <person name="Varga T."/>
            <person name="Kohler A."/>
            <person name="Feng B."/>
            <person name="Cao Y."/>
            <person name="Lipzen A."/>
            <person name="Daum C."/>
            <person name="Hundley H."/>
            <person name="Pangilinan J."/>
            <person name="Johnson J."/>
            <person name="Barry K."/>
            <person name="LaButti K."/>
            <person name="Ng V."/>
            <person name="Ahrendt S."/>
            <person name="Min B."/>
            <person name="Choi I.G."/>
            <person name="Park H."/>
            <person name="Plett J.M."/>
            <person name="Magnuson J."/>
            <person name="Spatafora J.W."/>
            <person name="Nagy L.G."/>
            <person name="Henrissat B."/>
            <person name="Grigoriev I.V."/>
            <person name="Yang Z.L."/>
            <person name="Xu J."/>
            <person name="Martin F.M."/>
        </authorList>
    </citation>
    <scope>NUCLEOTIDE SEQUENCE</scope>
    <source>
        <strain evidence="1">KUC20120723A-06</strain>
    </source>
</reference>
<evidence type="ECO:0000313" key="1">
    <source>
        <dbReference type="EMBL" id="KAH7921317.1"/>
    </source>
</evidence>
<evidence type="ECO:0000313" key="2">
    <source>
        <dbReference type="Proteomes" id="UP000790709"/>
    </source>
</evidence>
<protein>
    <submittedName>
        <fullName evidence="1">DUF947-domain-containing protein</fullName>
    </submittedName>
</protein>
<organism evidence="1 2">
    <name type="scientific">Leucogyrophana mollusca</name>
    <dbReference type="NCBI Taxonomy" id="85980"/>
    <lineage>
        <taxon>Eukaryota</taxon>
        <taxon>Fungi</taxon>
        <taxon>Dikarya</taxon>
        <taxon>Basidiomycota</taxon>
        <taxon>Agaricomycotina</taxon>
        <taxon>Agaricomycetes</taxon>
        <taxon>Agaricomycetidae</taxon>
        <taxon>Boletales</taxon>
        <taxon>Boletales incertae sedis</taxon>
        <taxon>Leucogyrophana</taxon>
    </lineage>
</organism>
<dbReference type="Proteomes" id="UP000790709">
    <property type="component" value="Unassembled WGS sequence"/>
</dbReference>
<dbReference type="EMBL" id="MU266532">
    <property type="protein sequence ID" value="KAH7921317.1"/>
    <property type="molecule type" value="Genomic_DNA"/>
</dbReference>
<gene>
    <name evidence="1" type="ORF">BV22DRAFT_1072489</name>
</gene>